<name>A0A5C6AC54_9BACT</name>
<keyword evidence="1" id="KW-0732">Signal</keyword>
<dbReference type="Proteomes" id="UP000317421">
    <property type="component" value="Unassembled WGS sequence"/>
</dbReference>
<organism evidence="2 3">
    <name type="scientific">Botrimarina colliarenosi</name>
    <dbReference type="NCBI Taxonomy" id="2528001"/>
    <lineage>
        <taxon>Bacteria</taxon>
        <taxon>Pseudomonadati</taxon>
        <taxon>Planctomycetota</taxon>
        <taxon>Planctomycetia</taxon>
        <taxon>Pirellulales</taxon>
        <taxon>Lacipirellulaceae</taxon>
        <taxon>Botrimarina</taxon>
    </lineage>
</organism>
<sequence precursor="true">MGRMSIGGSFLAALVALGSAAQGEMIEARITTGIDPGQFFSAASGFVNGASTHTNTISFSDGLVQADFTLTAAAFGPGGVPASLNVANAAGVNTLGVSGNSQVETGESIKFTYDSVTYTIVGVPPAGLTVDPSTFTASVSSIALAAFEVGTDTFTYMGIGSGGATGDDTGVLTLSPTVITPGDMSTITGDSGSFRVLYLSNSVGYGLRPVPEPTTAALATLVTFGLIGCRRR</sequence>
<dbReference type="EMBL" id="SJPR01000002">
    <property type="protein sequence ID" value="TWT97622.1"/>
    <property type="molecule type" value="Genomic_DNA"/>
</dbReference>
<reference evidence="2 3" key="1">
    <citation type="submission" date="2019-02" db="EMBL/GenBank/DDBJ databases">
        <title>Deep-cultivation of Planctomycetes and their phenomic and genomic characterization uncovers novel biology.</title>
        <authorList>
            <person name="Wiegand S."/>
            <person name="Jogler M."/>
            <person name="Boedeker C."/>
            <person name="Pinto D."/>
            <person name="Vollmers J."/>
            <person name="Rivas-Marin E."/>
            <person name="Kohn T."/>
            <person name="Peeters S.H."/>
            <person name="Heuer A."/>
            <person name="Rast P."/>
            <person name="Oberbeckmann S."/>
            <person name="Bunk B."/>
            <person name="Jeske O."/>
            <person name="Meyerdierks A."/>
            <person name="Storesund J.E."/>
            <person name="Kallscheuer N."/>
            <person name="Luecker S."/>
            <person name="Lage O.M."/>
            <person name="Pohl T."/>
            <person name="Merkel B.J."/>
            <person name="Hornburger P."/>
            <person name="Mueller R.-W."/>
            <person name="Bruemmer F."/>
            <person name="Labrenz M."/>
            <person name="Spormann A.M."/>
            <person name="Op Den Camp H."/>
            <person name="Overmann J."/>
            <person name="Amann R."/>
            <person name="Jetten M.S.M."/>
            <person name="Mascher T."/>
            <person name="Medema M.H."/>
            <person name="Devos D.P."/>
            <person name="Kaster A.-K."/>
            <person name="Ovreas L."/>
            <person name="Rohde M."/>
            <person name="Galperin M.Y."/>
            <person name="Jogler C."/>
        </authorList>
    </citation>
    <scope>NUCLEOTIDE SEQUENCE [LARGE SCALE GENOMIC DNA]</scope>
    <source>
        <strain evidence="2 3">Pla108</strain>
    </source>
</reference>
<accession>A0A5C6AC54</accession>
<proteinExistence type="predicted"/>
<feature type="chain" id="PRO_5023135595" description="PEP-CTERM protein-sorting domain-containing protein" evidence="1">
    <location>
        <begin position="21"/>
        <end position="232"/>
    </location>
</feature>
<evidence type="ECO:0000313" key="3">
    <source>
        <dbReference type="Proteomes" id="UP000317421"/>
    </source>
</evidence>
<keyword evidence="3" id="KW-1185">Reference proteome</keyword>
<gene>
    <name evidence="2" type="ORF">Pla108_17740</name>
</gene>
<comment type="caution">
    <text evidence="2">The sequence shown here is derived from an EMBL/GenBank/DDBJ whole genome shotgun (WGS) entry which is preliminary data.</text>
</comment>
<evidence type="ECO:0008006" key="4">
    <source>
        <dbReference type="Google" id="ProtNLM"/>
    </source>
</evidence>
<evidence type="ECO:0000256" key="1">
    <source>
        <dbReference type="SAM" id="SignalP"/>
    </source>
</evidence>
<dbReference type="AlphaFoldDB" id="A0A5C6AC54"/>
<dbReference type="RefSeq" id="WP_146444546.1">
    <property type="nucleotide sequence ID" value="NZ_SJPR01000002.1"/>
</dbReference>
<protein>
    <recommendedName>
        <fullName evidence="4">PEP-CTERM protein-sorting domain-containing protein</fullName>
    </recommendedName>
</protein>
<evidence type="ECO:0000313" key="2">
    <source>
        <dbReference type="EMBL" id="TWT97622.1"/>
    </source>
</evidence>
<feature type="signal peptide" evidence="1">
    <location>
        <begin position="1"/>
        <end position="20"/>
    </location>
</feature>